<name>A0A7W8BF73_STREU</name>
<comment type="caution">
    <text evidence="3">The sequence shown here is derived from an EMBL/GenBank/DDBJ whole genome shotgun (WGS) entry which is preliminary data.</text>
</comment>
<feature type="transmembrane region" description="Helical" evidence="2">
    <location>
        <begin position="24"/>
        <end position="42"/>
    </location>
</feature>
<gene>
    <name evidence="3" type="ORF">FHS36_005187</name>
</gene>
<proteinExistence type="predicted"/>
<feature type="region of interest" description="Disordered" evidence="1">
    <location>
        <begin position="52"/>
        <end position="97"/>
    </location>
</feature>
<keyword evidence="2" id="KW-1133">Transmembrane helix</keyword>
<keyword evidence="2" id="KW-0812">Transmembrane</keyword>
<feature type="compositionally biased region" description="Gly residues" evidence="1">
    <location>
        <begin position="1"/>
        <end position="11"/>
    </location>
</feature>
<dbReference type="Proteomes" id="UP000528608">
    <property type="component" value="Unassembled WGS sequence"/>
</dbReference>
<evidence type="ECO:0000313" key="4">
    <source>
        <dbReference type="Proteomes" id="UP000528608"/>
    </source>
</evidence>
<accession>A0A7W8BF73</accession>
<protein>
    <submittedName>
        <fullName evidence="3">Uncharacterized protein</fullName>
    </submittedName>
</protein>
<evidence type="ECO:0000256" key="2">
    <source>
        <dbReference type="SAM" id="Phobius"/>
    </source>
</evidence>
<keyword evidence="2" id="KW-0472">Membrane</keyword>
<dbReference type="EMBL" id="JACHJF010000020">
    <property type="protein sequence ID" value="MBB5121718.1"/>
    <property type="molecule type" value="Genomic_DNA"/>
</dbReference>
<feature type="region of interest" description="Disordered" evidence="1">
    <location>
        <begin position="1"/>
        <end position="20"/>
    </location>
</feature>
<evidence type="ECO:0000313" key="3">
    <source>
        <dbReference type="EMBL" id="MBB5121718.1"/>
    </source>
</evidence>
<evidence type="ECO:0000256" key="1">
    <source>
        <dbReference type="SAM" id="MobiDB-lite"/>
    </source>
</evidence>
<organism evidence="3 4">
    <name type="scientific">Streptomyces eurocidicus</name>
    <name type="common">Streptoverticillium eurocidicus</name>
    <dbReference type="NCBI Taxonomy" id="66423"/>
    <lineage>
        <taxon>Bacteria</taxon>
        <taxon>Bacillati</taxon>
        <taxon>Actinomycetota</taxon>
        <taxon>Actinomycetes</taxon>
        <taxon>Kitasatosporales</taxon>
        <taxon>Streptomycetaceae</taxon>
        <taxon>Streptomyces</taxon>
    </lineage>
</organism>
<dbReference type="InterPro" id="IPR036291">
    <property type="entry name" value="NAD(P)-bd_dom_sf"/>
</dbReference>
<reference evidence="3 4" key="1">
    <citation type="submission" date="2020-08" db="EMBL/GenBank/DDBJ databases">
        <title>Genomic Encyclopedia of Type Strains, Phase III (KMG-III): the genomes of soil and plant-associated and newly described type strains.</title>
        <authorList>
            <person name="Whitman W."/>
        </authorList>
    </citation>
    <scope>NUCLEOTIDE SEQUENCE [LARGE SCALE GENOMIC DNA]</scope>
    <source>
        <strain evidence="3 4">CECT 3259</strain>
    </source>
</reference>
<dbReference type="Gene3D" id="3.40.50.720">
    <property type="entry name" value="NAD(P)-binding Rossmann-like Domain"/>
    <property type="match status" value="1"/>
</dbReference>
<sequence length="97" mass="9844">MILGFDSGGRTSGQSVPAQGTGRGVAAAAIVLAAAAGLRVFATSRYKGKLKRAVEPGPRAPSRRIHGCRTGSMPSSIPSAPPPVPAHSGRSNRAALW</sequence>
<dbReference type="SUPFAM" id="SSF51735">
    <property type="entry name" value="NAD(P)-binding Rossmann-fold domains"/>
    <property type="match status" value="1"/>
</dbReference>
<dbReference type="AlphaFoldDB" id="A0A7W8BF73"/>